<dbReference type="InterPro" id="IPR056789">
    <property type="entry name" value="LRR_R13L1-DRL21"/>
</dbReference>
<evidence type="ECO:0000259" key="6">
    <source>
        <dbReference type="Pfam" id="PF00931"/>
    </source>
</evidence>
<sequence length="1402" mass="159283">MDIGGVVLGSFLASSFQVLFDKLASPTLVYAQRKGISTTLPKEWKEKLVIINAVLANAEDKELSDNHQVKLWLDKVKDLAYDMEYLLDEFEIKATQVELEAESSTSKGLGKWKSVFSRPPSLMSETKVQEINGRLEAIVTRKAHLNLRENVVDKSNYTSKRITTSLSEPQFFGREEEVEQILELLINEVENSNATLSIVPIVGMGGIGKTAFAQQLYNDAKVNRCFEMRAWVCVSDVFDVLDITKTILRSITGLPYEGKDLNEFQVKLRDNLFGKKFLVVLDDIWNEKYEKWIDLLKPFVVGARGSKIIVTTRNDAVVSVTKAPPIPLKELSLDDCTSLLAFHALEATNFKSHPEFETIGKKIAKRCKGLPLTAKMFGGALRNKMKPSEWEDTLNNLIWDLPTTNNDEVLPIMKLSYVHLPSYLKRCFSYCAVFPKDYEIERDELVLLWIAEGFLDGQKTKKNKLELGWNYFDELVSRSFLQKSSVDTSKFSMHDLLNDLAKSIEGGICFSTGESQLAINEDYASLERARYASFIRSQFVTSKCLRPYHDMKVLRSLILVRIGPSGNSLLISDKVLHDLLTNLKFLRVFSLCHCRIVEVPNCVGELKHLRYLNFSNTSIRRLPESIGDLCKLQALILRGCHQLSKLPHGITKLVSLQFLDVRDTESLKEMPLGINNLKNLTILSKFVVGTEKGLQLKELKNLSHLQGELFILKLQKVEDVRDGVDANLFGKQGLRKLFLHWDKDFGILRNDKRESRVLESLQPPIDIENLTILNYGGAIFPSWLDGSSYSRIVSLSLWNCPYVTSLPSFGQLPSLRELSLKGLNAVRIIGSIFYGGDRPFSSLITLQFEEMLAWKDWSPYAGGPKEEVPFSCLEHLIVRSYPSLVKTLPCQLDRLIKLEIHSCQQLNNSTSELCLSSLDELYLEDCSKEILKSLFKLTSLTILKINKLIELVSFDHRFMSCLGKLRKLHIGLCDKLTCLWQDGNETQNLTCLQELTIKSCARFTSFVAGDREIELPCNLERMELVDCTSLEKLPSKMHTLRHLVIENCPKIMALNIPQGDPCSNNSISQLESFKIRHYYDSPISFSFAKGRLAALKALHIDNCKGVESLEGIAVESLEIMTINDCQIMGSLPQCLHMLSHLTRLHIYNCPALEIEDFPPLPVTLSSLVLNHCSKIKSIANCNIANCNNLTELEIWECPILEIEDFPPLPITLQRLKLWDCPMIKSLPNKWHHLTSLQELLILVCQNIKCLPKGGLPPKLRKLVISGLMDLKQPVREWGLHLLTSLESLIVEFNMGGEGEKEWFPSEDEDAWSLFPFSLTYLSIYDLRKAKRLSSGLRNHLSSLKYLTIAKCPKLRYLPEDGFPPSLQQLRIYRCKILKERCTKLTGNYWPLIEEIPNIEIDD</sequence>
<dbReference type="InterPro" id="IPR027417">
    <property type="entry name" value="P-loop_NTPase"/>
</dbReference>
<evidence type="ECO:0000256" key="3">
    <source>
        <dbReference type="ARBA" id="ARBA00022741"/>
    </source>
</evidence>
<dbReference type="InterPro" id="IPR002182">
    <property type="entry name" value="NB-ARC"/>
</dbReference>
<gene>
    <name evidence="10" type="ORF">ACJRO7_010245</name>
</gene>
<dbReference type="SUPFAM" id="SSF52058">
    <property type="entry name" value="L domain-like"/>
    <property type="match status" value="2"/>
</dbReference>
<evidence type="ECO:0000259" key="7">
    <source>
        <dbReference type="Pfam" id="PF18052"/>
    </source>
</evidence>
<evidence type="ECO:0000259" key="9">
    <source>
        <dbReference type="Pfam" id="PF25019"/>
    </source>
</evidence>
<dbReference type="InterPro" id="IPR032675">
    <property type="entry name" value="LRR_dom_sf"/>
</dbReference>
<feature type="domain" description="Disease resistance protein winged helix" evidence="8">
    <location>
        <begin position="433"/>
        <end position="501"/>
    </location>
</feature>
<dbReference type="FunFam" id="1.10.10.10:FF:000322">
    <property type="entry name" value="Probable disease resistance protein At1g63360"/>
    <property type="match status" value="1"/>
</dbReference>
<dbReference type="GO" id="GO:0051707">
    <property type="term" value="P:response to other organism"/>
    <property type="evidence" value="ECO:0007669"/>
    <property type="project" value="UniProtKB-ARBA"/>
</dbReference>
<dbReference type="EMBL" id="JBJKBG010000002">
    <property type="protein sequence ID" value="KAL3749119.1"/>
    <property type="molecule type" value="Genomic_DNA"/>
</dbReference>
<evidence type="ECO:0000256" key="5">
    <source>
        <dbReference type="ARBA" id="ARBA00022840"/>
    </source>
</evidence>
<dbReference type="PRINTS" id="PR00364">
    <property type="entry name" value="DISEASERSIST"/>
</dbReference>
<dbReference type="Gene3D" id="3.40.50.300">
    <property type="entry name" value="P-loop containing nucleotide triphosphate hydrolases"/>
    <property type="match status" value="1"/>
</dbReference>
<keyword evidence="11" id="KW-1185">Reference proteome</keyword>
<evidence type="ECO:0000256" key="1">
    <source>
        <dbReference type="ARBA" id="ARBA00022614"/>
    </source>
</evidence>
<reference evidence="10 11" key="1">
    <citation type="submission" date="2024-11" db="EMBL/GenBank/DDBJ databases">
        <title>Chromosome-level genome assembly of Eucalyptus globulus Labill. provides insights into its genome evolution.</title>
        <authorList>
            <person name="Li X."/>
        </authorList>
    </citation>
    <scope>NUCLEOTIDE SEQUENCE [LARGE SCALE GENOMIC DNA]</scope>
    <source>
        <strain evidence="10">CL2024</strain>
        <tissue evidence="10">Fresh tender leaves</tissue>
    </source>
</reference>
<dbReference type="InterPro" id="IPR058922">
    <property type="entry name" value="WHD_DRP"/>
</dbReference>
<dbReference type="Pfam" id="PF23559">
    <property type="entry name" value="WHD_DRP"/>
    <property type="match status" value="1"/>
</dbReference>
<feature type="domain" description="Disease resistance N-terminal" evidence="7">
    <location>
        <begin position="12"/>
        <end position="101"/>
    </location>
</feature>
<dbReference type="Gene3D" id="3.80.10.10">
    <property type="entry name" value="Ribonuclease Inhibitor"/>
    <property type="match status" value="4"/>
</dbReference>
<evidence type="ECO:0000313" key="10">
    <source>
        <dbReference type="EMBL" id="KAL3749119.1"/>
    </source>
</evidence>
<evidence type="ECO:0008006" key="12">
    <source>
        <dbReference type="Google" id="ProtNLM"/>
    </source>
</evidence>
<evidence type="ECO:0000313" key="11">
    <source>
        <dbReference type="Proteomes" id="UP001634007"/>
    </source>
</evidence>
<feature type="domain" description="NB-ARC" evidence="6">
    <location>
        <begin position="175"/>
        <end position="344"/>
    </location>
</feature>
<evidence type="ECO:0000256" key="4">
    <source>
        <dbReference type="ARBA" id="ARBA00022821"/>
    </source>
</evidence>
<feature type="domain" description="R13L1/DRL21-like LRR repeat region" evidence="9">
    <location>
        <begin position="696"/>
        <end position="822"/>
    </location>
</feature>
<accession>A0ABD3LBE0</accession>
<dbReference type="GO" id="GO:0005524">
    <property type="term" value="F:ATP binding"/>
    <property type="evidence" value="ECO:0007669"/>
    <property type="project" value="UniProtKB-KW"/>
</dbReference>
<evidence type="ECO:0000259" key="8">
    <source>
        <dbReference type="Pfam" id="PF23559"/>
    </source>
</evidence>
<name>A0ABD3LBE0_EUCGL</name>
<keyword evidence="3" id="KW-0547">Nucleotide-binding</keyword>
<dbReference type="SUPFAM" id="SSF52047">
    <property type="entry name" value="RNI-like"/>
    <property type="match status" value="1"/>
</dbReference>
<organism evidence="10 11">
    <name type="scientific">Eucalyptus globulus</name>
    <name type="common">Tasmanian blue gum</name>
    <dbReference type="NCBI Taxonomy" id="34317"/>
    <lineage>
        <taxon>Eukaryota</taxon>
        <taxon>Viridiplantae</taxon>
        <taxon>Streptophyta</taxon>
        <taxon>Embryophyta</taxon>
        <taxon>Tracheophyta</taxon>
        <taxon>Spermatophyta</taxon>
        <taxon>Magnoliopsida</taxon>
        <taxon>eudicotyledons</taxon>
        <taxon>Gunneridae</taxon>
        <taxon>Pentapetalae</taxon>
        <taxon>rosids</taxon>
        <taxon>malvids</taxon>
        <taxon>Myrtales</taxon>
        <taxon>Myrtaceae</taxon>
        <taxon>Myrtoideae</taxon>
        <taxon>Eucalypteae</taxon>
        <taxon>Eucalyptus</taxon>
    </lineage>
</organism>
<protein>
    <recommendedName>
        <fullName evidence="12">Disease resistance RPP13-like protein 1</fullName>
    </recommendedName>
</protein>
<dbReference type="Gene3D" id="1.10.8.430">
    <property type="entry name" value="Helical domain of apoptotic protease-activating factors"/>
    <property type="match status" value="1"/>
</dbReference>
<dbReference type="SUPFAM" id="SSF52540">
    <property type="entry name" value="P-loop containing nucleoside triphosphate hydrolases"/>
    <property type="match status" value="1"/>
</dbReference>
<dbReference type="InterPro" id="IPR036388">
    <property type="entry name" value="WH-like_DNA-bd_sf"/>
</dbReference>
<dbReference type="Pfam" id="PF18052">
    <property type="entry name" value="Rx_N"/>
    <property type="match status" value="1"/>
</dbReference>
<dbReference type="Proteomes" id="UP001634007">
    <property type="component" value="Unassembled WGS sequence"/>
</dbReference>
<dbReference type="Pfam" id="PF00931">
    <property type="entry name" value="NB-ARC"/>
    <property type="match status" value="1"/>
</dbReference>
<dbReference type="FunFam" id="3.40.50.300:FF:001091">
    <property type="entry name" value="Probable disease resistance protein At1g61300"/>
    <property type="match status" value="1"/>
</dbReference>
<evidence type="ECO:0000256" key="2">
    <source>
        <dbReference type="ARBA" id="ARBA00022737"/>
    </source>
</evidence>
<proteinExistence type="predicted"/>
<dbReference type="GO" id="GO:0006952">
    <property type="term" value="P:defense response"/>
    <property type="evidence" value="ECO:0007669"/>
    <property type="project" value="UniProtKB-KW"/>
</dbReference>
<dbReference type="InterPro" id="IPR041118">
    <property type="entry name" value="Rx_N"/>
</dbReference>
<keyword evidence="1" id="KW-0433">Leucine-rich repeat</keyword>
<dbReference type="Pfam" id="PF25019">
    <property type="entry name" value="LRR_R13L1-DRL21"/>
    <property type="match status" value="1"/>
</dbReference>
<dbReference type="Gene3D" id="1.20.5.4130">
    <property type="match status" value="1"/>
</dbReference>
<dbReference type="PANTHER" id="PTHR36766">
    <property type="entry name" value="PLANT BROAD-SPECTRUM MILDEW RESISTANCE PROTEIN RPW8"/>
    <property type="match status" value="1"/>
</dbReference>
<dbReference type="InterPro" id="IPR042197">
    <property type="entry name" value="Apaf_helical"/>
</dbReference>
<dbReference type="Gene3D" id="1.10.10.10">
    <property type="entry name" value="Winged helix-like DNA-binding domain superfamily/Winged helix DNA-binding domain"/>
    <property type="match status" value="1"/>
</dbReference>
<keyword evidence="5" id="KW-0067">ATP-binding</keyword>
<keyword evidence="2" id="KW-0677">Repeat</keyword>
<comment type="caution">
    <text evidence="10">The sequence shown here is derived from an EMBL/GenBank/DDBJ whole genome shotgun (WGS) entry which is preliminary data.</text>
</comment>
<keyword evidence="4" id="KW-0611">Plant defense</keyword>
<dbReference type="PANTHER" id="PTHR36766:SF51">
    <property type="entry name" value="DISEASE RESISTANCE RPP13-LIKE PROTEIN 1"/>
    <property type="match status" value="1"/>
</dbReference>